<dbReference type="GO" id="GO:0004984">
    <property type="term" value="F:olfactory receptor activity"/>
    <property type="evidence" value="ECO:0007669"/>
    <property type="project" value="InterPro"/>
</dbReference>
<sequence length="434" mass="49719">MFERLVKGFLDFCETDDIVDNIMRKDYFYSPFVSGLYVNLKEGYRIMSIALLVSNVGISMFHMFVFLRTTLIVAKYNFTLMTFLFQLFMIMQFTVTVLAVATLRRQDFRRTHREMLGEFFDYTGEDHTELLRVLRAEEWAEKKRLLLLPVFLCVIGANCMLLAPILDNRYGDFRFDRHESGFFTDVPIPLAYPWEIRDNERTFYFVFLTGLQLATAFFICSLIGSATLACINVISTLNLHIKYLIRNIEDIEGRAERLFASLYFGKPGSADRNFTDPRYLSCYKICLNKVFSHHQKILFWKGLIQSVFSVPIGSAYSTGTLVIALSLLSINTGTSLPGTALTSTMMCILEVCIMALISVLGQRTTDLNEDLRRSIYNIRWYSCNGPIKSDISILQEVSLRPIVLKGFGLVACSLDTFSNVMNSAYSYFNVINAF</sequence>
<comment type="subcellular location">
    <subcellularLocation>
        <location evidence="1 10">Cell membrane</location>
        <topology evidence="1 10">Multi-pass membrane protein</topology>
    </subcellularLocation>
</comment>
<dbReference type="GO" id="GO:0005886">
    <property type="term" value="C:plasma membrane"/>
    <property type="evidence" value="ECO:0007669"/>
    <property type="project" value="UniProtKB-SubCell"/>
</dbReference>
<feature type="transmembrane region" description="Helical" evidence="10">
    <location>
        <begin position="203"/>
        <end position="234"/>
    </location>
</feature>
<name>A0A385H6M9_9HEMI</name>
<evidence type="ECO:0000256" key="3">
    <source>
        <dbReference type="ARBA" id="ARBA00022606"/>
    </source>
</evidence>
<keyword evidence="9 10" id="KW-0807">Transducer</keyword>
<evidence type="ECO:0000256" key="10">
    <source>
        <dbReference type="RuleBase" id="RU351113"/>
    </source>
</evidence>
<keyword evidence="8 10" id="KW-0675">Receptor</keyword>
<dbReference type="GO" id="GO:0005549">
    <property type="term" value="F:odorant binding"/>
    <property type="evidence" value="ECO:0007669"/>
    <property type="project" value="InterPro"/>
</dbReference>
<feature type="transmembrane region" description="Helical" evidence="10">
    <location>
        <begin position="83"/>
        <end position="103"/>
    </location>
</feature>
<protein>
    <recommendedName>
        <fullName evidence="10">Odorant receptor</fullName>
    </recommendedName>
</protein>
<dbReference type="GO" id="GO:0007165">
    <property type="term" value="P:signal transduction"/>
    <property type="evidence" value="ECO:0007669"/>
    <property type="project" value="UniProtKB-KW"/>
</dbReference>
<dbReference type="InterPro" id="IPR004117">
    <property type="entry name" value="7tm6_olfct_rcpt"/>
</dbReference>
<comment type="similarity">
    <text evidence="10">Belongs to the insect chemoreceptor superfamily. Heteromeric odorant receptor channel (TC 1.A.69) family.</text>
</comment>
<evidence type="ECO:0000256" key="8">
    <source>
        <dbReference type="ARBA" id="ARBA00023170"/>
    </source>
</evidence>
<evidence type="ECO:0000256" key="7">
    <source>
        <dbReference type="ARBA" id="ARBA00023136"/>
    </source>
</evidence>
<dbReference type="PANTHER" id="PTHR21137">
    <property type="entry name" value="ODORANT RECEPTOR"/>
    <property type="match status" value="1"/>
</dbReference>
<keyword evidence="7 10" id="KW-0472">Membrane</keyword>
<dbReference type="AlphaFoldDB" id="A0A385H6M9"/>
<evidence type="ECO:0000256" key="4">
    <source>
        <dbReference type="ARBA" id="ARBA00022692"/>
    </source>
</evidence>
<evidence type="ECO:0000256" key="2">
    <source>
        <dbReference type="ARBA" id="ARBA00022475"/>
    </source>
</evidence>
<feature type="transmembrane region" description="Helical" evidence="10">
    <location>
        <begin position="340"/>
        <end position="360"/>
    </location>
</feature>
<gene>
    <name evidence="11" type="primary">OR3</name>
</gene>
<reference evidence="11" key="1">
    <citation type="submission" date="2017-10" db="EMBL/GenBank/DDBJ databases">
        <authorList>
            <person name="Banno H."/>
            <person name="Chua N.-H."/>
        </authorList>
    </citation>
    <scope>NUCLEOTIDE SEQUENCE</scope>
</reference>
<evidence type="ECO:0000313" key="11">
    <source>
        <dbReference type="EMBL" id="AXX83004.1"/>
    </source>
</evidence>
<evidence type="ECO:0000256" key="5">
    <source>
        <dbReference type="ARBA" id="ARBA00022725"/>
    </source>
</evidence>
<feature type="transmembrane region" description="Helical" evidence="10">
    <location>
        <begin position="145"/>
        <end position="166"/>
    </location>
</feature>
<keyword evidence="2" id="KW-1003">Cell membrane</keyword>
<keyword evidence="6 10" id="KW-1133">Transmembrane helix</keyword>
<evidence type="ECO:0000256" key="9">
    <source>
        <dbReference type="ARBA" id="ARBA00023224"/>
    </source>
</evidence>
<accession>A0A385H6M9</accession>
<dbReference type="Pfam" id="PF02949">
    <property type="entry name" value="7tm_6"/>
    <property type="match status" value="1"/>
</dbReference>
<proteinExistence type="evidence at transcript level"/>
<keyword evidence="4 10" id="KW-0812">Transmembrane</keyword>
<organism evidence="11">
    <name type="scientific">Yemma signatus</name>
    <dbReference type="NCBI Taxonomy" id="300820"/>
    <lineage>
        <taxon>Eukaryota</taxon>
        <taxon>Metazoa</taxon>
        <taxon>Ecdysozoa</taxon>
        <taxon>Arthropoda</taxon>
        <taxon>Hexapoda</taxon>
        <taxon>Insecta</taxon>
        <taxon>Pterygota</taxon>
        <taxon>Neoptera</taxon>
        <taxon>Paraneoptera</taxon>
        <taxon>Hemiptera</taxon>
        <taxon>Heteroptera</taxon>
        <taxon>Panheteroptera</taxon>
        <taxon>Pentatomomorpha</taxon>
        <taxon>Lygaeoidea</taxon>
        <taxon>Berytidae</taxon>
        <taxon>Yemma</taxon>
    </lineage>
</organism>
<keyword evidence="5 10" id="KW-0552">Olfaction</keyword>
<evidence type="ECO:0000256" key="6">
    <source>
        <dbReference type="ARBA" id="ARBA00022989"/>
    </source>
</evidence>
<feature type="transmembrane region" description="Helical" evidence="10">
    <location>
        <begin position="49"/>
        <end position="71"/>
    </location>
</feature>
<keyword evidence="3 10" id="KW-0716">Sensory transduction</keyword>
<dbReference type="EMBL" id="MG204638">
    <property type="protein sequence ID" value="AXX83004.1"/>
    <property type="molecule type" value="mRNA"/>
</dbReference>
<dbReference type="PANTHER" id="PTHR21137:SF35">
    <property type="entry name" value="ODORANT RECEPTOR 19A-RELATED"/>
    <property type="match status" value="1"/>
</dbReference>
<feature type="transmembrane region" description="Helical" evidence="10">
    <location>
        <begin position="303"/>
        <end position="328"/>
    </location>
</feature>
<evidence type="ECO:0000256" key="1">
    <source>
        <dbReference type="ARBA" id="ARBA00004651"/>
    </source>
</evidence>
<comment type="caution">
    <text evidence="10">Lacks conserved residue(s) required for the propagation of feature annotation.</text>
</comment>